<dbReference type="Proteomes" id="UP000319555">
    <property type="component" value="Unassembled WGS sequence"/>
</dbReference>
<reference evidence="2 3" key="1">
    <citation type="submission" date="2017-05" db="EMBL/GenBank/DDBJ databases">
        <authorList>
            <person name="Varghese N."/>
            <person name="Submissions S."/>
        </authorList>
    </citation>
    <scope>NUCLEOTIDE SEQUENCE [LARGE SCALE GENOMIC DNA]</scope>
    <source>
        <strain evidence="2 3">DSM 28009</strain>
    </source>
</reference>
<keyword evidence="1" id="KW-0812">Transmembrane</keyword>
<sequence length="110" mass="11626">MTQIDPVTMWSIIVGLAIGSFALRFTFIGIVGDRPMPPWLLRHLRYTAVAIVPALIAPLVVWPTATDGQPDVPRMAAAAVALAVGVITKNVVIAIFAGAGTLYGLLYLLG</sequence>
<proteinExistence type="predicted"/>
<keyword evidence="3" id="KW-1185">Reference proteome</keyword>
<evidence type="ECO:0000256" key="1">
    <source>
        <dbReference type="SAM" id="Phobius"/>
    </source>
</evidence>
<feature type="transmembrane region" description="Helical" evidence="1">
    <location>
        <begin position="12"/>
        <end position="32"/>
    </location>
</feature>
<dbReference type="OrthoDB" id="6119856at2"/>
<evidence type="ECO:0000313" key="2">
    <source>
        <dbReference type="EMBL" id="SMO53746.1"/>
    </source>
</evidence>
<dbReference type="AlphaFoldDB" id="A0A521C2M9"/>
<name>A0A521C2M9_9RHOB</name>
<dbReference type="InterPro" id="IPR008407">
    <property type="entry name" value="Brnchd-chn_aa_trnsp_AzlD"/>
</dbReference>
<feature type="transmembrane region" description="Helical" evidence="1">
    <location>
        <begin position="76"/>
        <end position="109"/>
    </location>
</feature>
<gene>
    <name evidence="2" type="ORF">SAMN06265380_102109</name>
</gene>
<keyword evidence="1" id="KW-0472">Membrane</keyword>
<organism evidence="2 3">
    <name type="scientific">Ruegeria faecimaris</name>
    <dbReference type="NCBI Taxonomy" id="686389"/>
    <lineage>
        <taxon>Bacteria</taxon>
        <taxon>Pseudomonadati</taxon>
        <taxon>Pseudomonadota</taxon>
        <taxon>Alphaproteobacteria</taxon>
        <taxon>Rhodobacterales</taxon>
        <taxon>Roseobacteraceae</taxon>
        <taxon>Ruegeria</taxon>
    </lineage>
</organism>
<keyword evidence="1" id="KW-1133">Transmembrane helix</keyword>
<protein>
    <submittedName>
        <fullName evidence="2">Branched-chain amino acid transport protein</fullName>
    </submittedName>
</protein>
<dbReference type="RefSeq" id="WP_142635382.1">
    <property type="nucleotide sequence ID" value="NZ_CANLVA010000003.1"/>
</dbReference>
<accession>A0A521C2M9</accession>
<dbReference type="Pfam" id="PF05437">
    <property type="entry name" value="AzlD"/>
    <property type="match status" value="1"/>
</dbReference>
<feature type="transmembrane region" description="Helical" evidence="1">
    <location>
        <begin position="44"/>
        <end position="64"/>
    </location>
</feature>
<evidence type="ECO:0000313" key="3">
    <source>
        <dbReference type="Proteomes" id="UP000319555"/>
    </source>
</evidence>
<dbReference type="EMBL" id="FXTE01000002">
    <property type="protein sequence ID" value="SMO53746.1"/>
    <property type="molecule type" value="Genomic_DNA"/>
</dbReference>